<evidence type="ECO:0000256" key="1">
    <source>
        <dbReference type="SAM" id="MobiDB-lite"/>
    </source>
</evidence>
<reference evidence="2 3" key="1">
    <citation type="submission" date="2019-03" db="EMBL/GenBank/DDBJ databases">
        <title>Single cell metagenomics reveals metabolic interactions within the superorganism composed of flagellate Streblomastix strix and complex community of Bacteroidetes bacteria on its surface.</title>
        <authorList>
            <person name="Treitli S.C."/>
            <person name="Kolisko M."/>
            <person name="Husnik F."/>
            <person name="Keeling P."/>
            <person name="Hampl V."/>
        </authorList>
    </citation>
    <scope>NUCLEOTIDE SEQUENCE [LARGE SCALE GENOMIC DNA]</scope>
    <source>
        <strain evidence="2">ST1C</strain>
    </source>
</reference>
<protein>
    <submittedName>
        <fullName evidence="2">Uncharacterized protein</fullName>
    </submittedName>
</protein>
<feature type="compositionally biased region" description="Polar residues" evidence="1">
    <location>
        <begin position="1"/>
        <end position="28"/>
    </location>
</feature>
<proteinExistence type="predicted"/>
<organism evidence="2 3">
    <name type="scientific">Streblomastix strix</name>
    <dbReference type="NCBI Taxonomy" id="222440"/>
    <lineage>
        <taxon>Eukaryota</taxon>
        <taxon>Metamonada</taxon>
        <taxon>Preaxostyla</taxon>
        <taxon>Oxymonadida</taxon>
        <taxon>Streblomastigidae</taxon>
        <taxon>Streblomastix</taxon>
    </lineage>
</organism>
<gene>
    <name evidence="2" type="ORF">EZS28_015938</name>
</gene>
<feature type="region of interest" description="Disordered" evidence="1">
    <location>
        <begin position="67"/>
        <end position="94"/>
    </location>
</feature>
<evidence type="ECO:0000313" key="2">
    <source>
        <dbReference type="EMBL" id="KAA6388536.1"/>
    </source>
</evidence>
<accession>A0A5J4W1W3</accession>
<sequence>MNLNSRNCRLSSRKSTNQQNAKDLQDANNLHVRRGKADRSIMYLQVKAITTIGNDLEGLGLTHGASRIRGTSLGQGLGPGQSLGLGQGHQYTSH</sequence>
<dbReference type="AlphaFoldDB" id="A0A5J4W1W3"/>
<feature type="compositionally biased region" description="Gly residues" evidence="1">
    <location>
        <begin position="73"/>
        <end position="87"/>
    </location>
</feature>
<feature type="region of interest" description="Disordered" evidence="1">
    <location>
        <begin position="1"/>
        <end position="30"/>
    </location>
</feature>
<comment type="caution">
    <text evidence="2">The sequence shown here is derived from an EMBL/GenBank/DDBJ whole genome shotgun (WGS) entry which is preliminary data.</text>
</comment>
<dbReference type="Proteomes" id="UP000324800">
    <property type="component" value="Unassembled WGS sequence"/>
</dbReference>
<dbReference type="EMBL" id="SNRW01003945">
    <property type="protein sequence ID" value="KAA6388536.1"/>
    <property type="molecule type" value="Genomic_DNA"/>
</dbReference>
<name>A0A5J4W1W3_9EUKA</name>
<evidence type="ECO:0000313" key="3">
    <source>
        <dbReference type="Proteomes" id="UP000324800"/>
    </source>
</evidence>